<organism evidence="4 5">
    <name type="scientific">Eiseniibacteriota bacterium</name>
    <dbReference type="NCBI Taxonomy" id="2212470"/>
    <lineage>
        <taxon>Bacteria</taxon>
        <taxon>Candidatus Eiseniibacteriota</taxon>
    </lineage>
</organism>
<reference evidence="4" key="1">
    <citation type="submission" date="2021-05" db="EMBL/GenBank/DDBJ databases">
        <title>Energy efficiency and biological interactions define the core microbiome of deep oligotrophic groundwater.</title>
        <authorList>
            <person name="Mehrshad M."/>
            <person name="Lopez-Fernandez M."/>
            <person name="Bell E."/>
            <person name="Bernier-Latmani R."/>
            <person name="Bertilsson S."/>
            <person name="Dopson M."/>
        </authorList>
    </citation>
    <scope>NUCLEOTIDE SEQUENCE</scope>
    <source>
        <strain evidence="4">Modern_marine.mb.64</strain>
    </source>
</reference>
<feature type="compositionally biased region" description="Basic and acidic residues" evidence="2">
    <location>
        <begin position="199"/>
        <end position="218"/>
    </location>
</feature>
<dbReference type="InterPro" id="IPR024455">
    <property type="entry name" value="Phage_capsid"/>
</dbReference>
<feature type="domain" description="Phage capsid-like C-terminal" evidence="3">
    <location>
        <begin position="368"/>
        <end position="638"/>
    </location>
</feature>
<dbReference type="Pfam" id="PF05065">
    <property type="entry name" value="Phage_capsid"/>
    <property type="match status" value="1"/>
</dbReference>
<evidence type="ECO:0000259" key="3">
    <source>
        <dbReference type="Pfam" id="PF05065"/>
    </source>
</evidence>
<dbReference type="Proteomes" id="UP000777784">
    <property type="component" value="Unassembled WGS sequence"/>
</dbReference>
<dbReference type="AlphaFoldDB" id="A0A948RVZ3"/>
<evidence type="ECO:0000256" key="2">
    <source>
        <dbReference type="SAM" id="MobiDB-lite"/>
    </source>
</evidence>
<dbReference type="SUPFAM" id="SSF56563">
    <property type="entry name" value="Major capsid protein gp5"/>
    <property type="match status" value="1"/>
</dbReference>
<evidence type="ECO:0000313" key="5">
    <source>
        <dbReference type="Proteomes" id="UP000777784"/>
    </source>
</evidence>
<sequence>MTTKQMTKMTNRKVEQKGLFFRTAEIDRDSIDIENRTVELVFSTETPVDRWWGIEILDHNPKSVRMERMKKGCAVLVNHMVTEHVGVVDRASIDADKKGRARARFGNSVKAKEAFDDVVNDVRKFWSIYYRLHDAILERKGKDGALGTYRVIDWEPYELSLASIPADINAETGREADKSFTFTIREDSDMTKPEVGQEEEARSVQDPPENRHPEISVRAREEIESAARSSEQKRARQILTFGEMFKLPDLARTFINNGKSVDDFCEAARVEVSKREDSPIREVNTPPTIGMSDKEIDTYRMMKAIRACAEPQSKKLQDEAAFEFEVSEAAAKVAGRSAKSFFVPMDILNRWSRSPQQRDLSVGSDPGGGYTVATQLLTGEFIELLSNKTVVFQLARLLPGLVGDVAIPKQTGGATCYWVGEQTAPTESDQAFGQLAMRPKSVVARTDLKRTFIMQTSLGAELFVRDDLTDRMAATADLACFQGTGGVQPLGILNTTGIGLVPIDTNGGAPTWPKVVSLIKEIAVDNALRGSLNYVTNPQVMAKLMTTEKFSGTGREVWQDPLPGSKADGRIGAYPAYATNQVTSSLTKGSGTDLSAILFGNWKDVVVGTWGVLDVLVNPFNPGGGVIRIEAYFDMDLILRHAQSMAVILDAITTM</sequence>
<accession>A0A948RVZ3</accession>
<evidence type="ECO:0000313" key="4">
    <source>
        <dbReference type="EMBL" id="MBU2691875.1"/>
    </source>
</evidence>
<dbReference type="EMBL" id="JAHJDP010000077">
    <property type="protein sequence ID" value="MBU2691875.1"/>
    <property type="molecule type" value="Genomic_DNA"/>
</dbReference>
<protein>
    <submittedName>
        <fullName evidence="4">Phage major capsid protein</fullName>
    </submittedName>
</protein>
<gene>
    <name evidence="4" type="ORF">KJ970_13220</name>
</gene>
<name>A0A948RVZ3_UNCEI</name>
<dbReference type="NCBIfam" id="TIGR01554">
    <property type="entry name" value="major_cap_HK97"/>
    <property type="match status" value="1"/>
</dbReference>
<dbReference type="InterPro" id="IPR054612">
    <property type="entry name" value="Phage_capsid-like_C"/>
</dbReference>
<proteinExistence type="predicted"/>
<comment type="subcellular location">
    <subcellularLocation>
        <location evidence="1">Virion</location>
    </subcellularLocation>
</comment>
<feature type="region of interest" description="Disordered" evidence="2">
    <location>
        <begin position="187"/>
        <end position="218"/>
    </location>
</feature>
<comment type="caution">
    <text evidence="4">The sequence shown here is derived from an EMBL/GenBank/DDBJ whole genome shotgun (WGS) entry which is preliminary data.</text>
</comment>
<evidence type="ECO:0000256" key="1">
    <source>
        <dbReference type="ARBA" id="ARBA00004328"/>
    </source>
</evidence>
<dbReference type="Gene3D" id="3.30.2400.10">
    <property type="entry name" value="Major capsid protein gp5"/>
    <property type="match status" value="1"/>
</dbReference>